<dbReference type="Pfam" id="PF20042">
    <property type="entry name" value="DUF6444"/>
    <property type="match status" value="1"/>
</dbReference>
<evidence type="ECO:0000259" key="2">
    <source>
        <dbReference type="Pfam" id="PF03050"/>
    </source>
</evidence>
<dbReference type="KEGG" id="vbl:L21SP4_01343"/>
<dbReference type="STRING" id="1307763.L21SP4_01343"/>
<feature type="compositionally biased region" description="Basic residues" evidence="1">
    <location>
        <begin position="75"/>
        <end position="88"/>
    </location>
</feature>
<feature type="compositionally biased region" description="Basic residues" evidence="1">
    <location>
        <begin position="396"/>
        <end position="407"/>
    </location>
</feature>
<dbReference type="OrthoDB" id="9775820at2"/>
<dbReference type="Proteomes" id="UP000035268">
    <property type="component" value="Chromosome"/>
</dbReference>
<feature type="region of interest" description="Disordered" evidence="1">
    <location>
        <begin position="388"/>
        <end position="407"/>
    </location>
</feature>
<feature type="domain" description="DUF6444" evidence="3">
    <location>
        <begin position="26"/>
        <end position="98"/>
    </location>
</feature>
<dbReference type="InterPro" id="IPR052344">
    <property type="entry name" value="Transposase-related"/>
</dbReference>
<accession>A0A0G3EDR5</accession>
<feature type="region of interest" description="Disordered" evidence="1">
    <location>
        <begin position="55"/>
        <end position="107"/>
    </location>
</feature>
<dbReference type="PATRIC" id="fig|1609981.3.peg.1395"/>
<evidence type="ECO:0000259" key="3">
    <source>
        <dbReference type="Pfam" id="PF20042"/>
    </source>
</evidence>
<dbReference type="InterPro" id="IPR045618">
    <property type="entry name" value="DUF6444"/>
</dbReference>
<reference evidence="4 5" key="2">
    <citation type="journal article" date="2016" name="ISME J.">
        <title>Characterization of the first cultured representative of Verrucomicrobia subdivision 5 indicates the proposal of a novel phylum.</title>
        <authorList>
            <person name="Spring S."/>
            <person name="Bunk B."/>
            <person name="Sproer C."/>
            <person name="Schumann P."/>
            <person name="Rohde M."/>
            <person name="Tindall B.J."/>
            <person name="Klenk H.P."/>
        </authorList>
    </citation>
    <scope>NUCLEOTIDE SEQUENCE [LARGE SCALE GENOMIC DNA]</scope>
    <source>
        <strain evidence="4 5">L21-Fru-AB</strain>
    </source>
</reference>
<evidence type="ECO:0000313" key="5">
    <source>
        <dbReference type="Proteomes" id="UP000035268"/>
    </source>
</evidence>
<feature type="compositionally biased region" description="Low complexity" evidence="1">
    <location>
        <begin position="58"/>
        <end position="69"/>
    </location>
</feature>
<feature type="domain" description="Transposase IS66 central" evidence="2">
    <location>
        <begin position="174"/>
        <end position="464"/>
    </location>
</feature>
<dbReference type="AlphaFoldDB" id="A0A0G3EDR5"/>
<dbReference type="NCBIfam" id="NF033517">
    <property type="entry name" value="transpos_IS66"/>
    <property type="match status" value="1"/>
</dbReference>
<dbReference type="InterPro" id="IPR004291">
    <property type="entry name" value="Transposase_IS66_central"/>
</dbReference>
<dbReference type="EMBL" id="CP010904">
    <property type="protein sequence ID" value="AKJ64591.1"/>
    <property type="molecule type" value="Genomic_DNA"/>
</dbReference>
<name>A0A0G3EDR5_9BACT</name>
<proteinExistence type="predicted"/>
<organism evidence="4 5">
    <name type="scientific">Kiritimatiella glycovorans</name>
    <dbReference type="NCBI Taxonomy" id="1307763"/>
    <lineage>
        <taxon>Bacteria</taxon>
        <taxon>Pseudomonadati</taxon>
        <taxon>Kiritimatiellota</taxon>
        <taxon>Kiritimatiellia</taxon>
        <taxon>Kiritimatiellales</taxon>
        <taxon>Kiritimatiellaceae</taxon>
        <taxon>Kiritimatiella</taxon>
    </lineage>
</organism>
<sequence length="502" mass="56715">MTRQEAEAIYDAGKDTVVRVLLMMDARIHSLERQVQDLTSRLDQSDQRVRHLEEQLAKNSRNSSKPPSSDGFKKPAPKSLRKKGKRKSGGQPGHTGHTLAMADKPEHTEVHRVKECEHCGRSLADQSVEGIEKRQVHDLPPLRLIVTEHQAETKTCACGHLNKAAFPEGVNAPVQYGEGIKAAAVYLKNYQFLPYDRTCELLNDFFGCPMSEGTLCNIITQSHTLAADPVEKIKELIEQAAVAHFDETGSRVDGKLWWLHSASTAQATYYDIHRKRGREAIDDIGILPDFLGRAVHDFWKPYFGYDCLHGLCNAHHLRELIFAHEQHQQDWADHMIDCLLDIKEAVDHAKQSTDLSACNAQAGHLAAEQIQAFEARYQQVLDEGYAQNPLPPLPRNAKKRRGRRKKTKARNLLERLDEHRDEALAFMYDFNVPFDNNQAERDLRMMKVQQKISGMFRTEDGAQAFCRIRSYISTARKNAVGAMDALTCLFSGNPFVPALNTS</sequence>
<dbReference type="PANTHER" id="PTHR33678:SF1">
    <property type="entry name" value="BLL1576 PROTEIN"/>
    <property type="match status" value="1"/>
</dbReference>
<dbReference type="PANTHER" id="PTHR33678">
    <property type="entry name" value="BLL1576 PROTEIN"/>
    <property type="match status" value="1"/>
</dbReference>
<keyword evidence="5" id="KW-1185">Reference proteome</keyword>
<protein>
    <submittedName>
        <fullName evidence="4">Transposase</fullName>
    </submittedName>
</protein>
<gene>
    <name evidence="4" type="ORF">L21SP4_01343</name>
</gene>
<evidence type="ECO:0000313" key="4">
    <source>
        <dbReference type="EMBL" id="AKJ64591.1"/>
    </source>
</evidence>
<evidence type="ECO:0000256" key="1">
    <source>
        <dbReference type="SAM" id="MobiDB-lite"/>
    </source>
</evidence>
<dbReference type="Pfam" id="PF03050">
    <property type="entry name" value="DDE_Tnp_IS66"/>
    <property type="match status" value="1"/>
</dbReference>
<reference evidence="5" key="1">
    <citation type="submission" date="2015-02" db="EMBL/GenBank/DDBJ databases">
        <title>Description and complete genome sequence of the first cultured representative of the subdivision 5 of the Verrucomicrobia phylum.</title>
        <authorList>
            <person name="Spring S."/>
            <person name="Bunk B."/>
            <person name="Sproer C."/>
            <person name="Klenk H.-P."/>
        </authorList>
    </citation>
    <scope>NUCLEOTIDE SEQUENCE [LARGE SCALE GENOMIC DNA]</scope>
    <source>
        <strain evidence="5">L21-Fru-AB</strain>
    </source>
</reference>